<organism evidence="2 3">
    <name type="scientific">Candidatus Roizmanbacteria bacterium RIFCSPHIGHO2_01_FULL_39_12c</name>
    <dbReference type="NCBI Taxonomy" id="1802031"/>
    <lineage>
        <taxon>Bacteria</taxon>
        <taxon>Candidatus Roizmaniibacteriota</taxon>
    </lineage>
</organism>
<proteinExistence type="predicted"/>
<dbReference type="Proteomes" id="UP000177208">
    <property type="component" value="Unassembled WGS sequence"/>
</dbReference>
<reference evidence="2 3" key="1">
    <citation type="journal article" date="2016" name="Nat. Commun.">
        <title>Thousands of microbial genomes shed light on interconnected biogeochemical processes in an aquifer system.</title>
        <authorList>
            <person name="Anantharaman K."/>
            <person name="Brown C.T."/>
            <person name="Hug L.A."/>
            <person name="Sharon I."/>
            <person name="Castelle C.J."/>
            <person name="Probst A.J."/>
            <person name="Thomas B.C."/>
            <person name="Singh A."/>
            <person name="Wilkins M.J."/>
            <person name="Karaoz U."/>
            <person name="Brodie E.L."/>
            <person name="Williams K.H."/>
            <person name="Hubbard S.S."/>
            <person name="Banfield J.F."/>
        </authorList>
    </citation>
    <scope>NUCLEOTIDE SEQUENCE [LARGE SCALE GENOMIC DNA]</scope>
</reference>
<evidence type="ECO:0000313" key="3">
    <source>
        <dbReference type="Proteomes" id="UP000177208"/>
    </source>
</evidence>
<accession>A0A1F7GD05</accession>
<dbReference type="EMBL" id="MFZG01000019">
    <property type="protein sequence ID" value="OGK16704.1"/>
    <property type="molecule type" value="Genomic_DNA"/>
</dbReference>
<evidence type="ECO:0000256" key="1">
    <source>
        <dbReference type="SAM" id="MobiDB-lite"/>
    </source>
</evidence>
<sequence>MQNMKAAVDHLNMHHAKWPATYEELVAECSQLSDFSEEDKKEFMEKLPKKTYNSAEEVMAAMGWTEEGSGAPPAGGMGQGDTGGGMPPAQGEQPGQGGQM</sequence>
<feature type="compositionally biased region" description="Gly residues" evidence="1">
    <location>
        <begin position="73"/>
        <end position="86"/>
    </location>
</feature>
<evidence type="ECO:0000313" key="2">
    <source>
        <dbReference type="EMBL" id="OGK16704.1"/>
    </source>
</evidence>
<dbReference type="AlphaFoldDB" id="A0A1F7GD05"/>
<gene>
    <name evidence="2" type="ORF">A2774_00190</name>
</gene>
<protein>
    <submittedName>
        <fullName evidence="2">Uncharacterized protein</fullName>
    </submittedName>
</protein>
<comment type="caution">
    <text evidence="2">The sequence shown here is derived from an EMBL/GenBank/DDBJ whole genome shotgun (WGS) entry which is preliminary data.</text>
</comment>
<feature type="region of interest" description="Disordered" evidence="1">
    <location>
        <begin position="64"/>
        <end position="100"/>
    </location>
</feature>
<name>A0A1F7GD05_9BACT</name>